<evidence type="ECO:0000256" key="12">
    <source>
        <dbReference type="SAM" id="Phobius"/>
    </source>
</evidence>
<dbReference type="SUPFAM" id="SSF47384">
    <property type="entry name" value="Homodimeric domain of signal transducing histidine kinase"/>
    <property type="match status" value="1"/>
</dbReference>
<name>A0A1W2GZP3_9BACT</name>
<accession>A0A1W2GZP3</accession>
<dbReference type="EMBL" id="LT838813">
    <property type="protein sequence ID" value="SMD42091.1"/>
    <property type="molecule type" value="Genomic_DNA"/>
</dbReference>
<keyword evidence="15" id="KW-1185">Reference proteome</keyword>
<evidence type="ECO:0000256" key="8">
    <source>
        <dbReference type="ARBA" id="ARBA00022777"/>
    </source>
</evidence>
<dbReference type="PANTHER" id="PTHR43547:SF2">
    <property type="entry name" value="HYBRID SIGNAL TRANSDUCTION HISTIDINE KINASE C"/>
    <property type="match status" value="1"/>
</dbReference>
<evidence type="ECO:0000256" key="9">
    <source>
        <dbReference type="ARBA" id="ARBA00022840"/>
    </source>
</evidence>
<keyword evidence="7" id="KW-0547">Nucleotide-binding</keyword>
<dbReference type="PROSITE" id="PS50109">
    <property type="entry name" value="HIS_KIN"/>
    <property type="match status" value="1"/>
</dbReference>
<dbReference type="SMART" id="SM00388">
    <property type="entry name" value="HisKA"/>
    <property type="match status" value="1"/>
</dbReference>
<dbReference type="OrthoDB" id="1933776at2"/>
<dbReference type="EC" id="2.7.13.3" evidence="3"/>
<dbReference type="InterPro" id="IPR036097">
    <property type="entry name" value="HisK_dim/P_sf"/>
</dbReference>
<sequence length="570" mass="65671">MSKSKMKLIIVLMSIASIGLIGFQYYWVSNALRINEERFEQTVYQSLAATVSQIDKGETSDIFLSYLAKDTLLQQSMFQRIEPIVVQVRQRPINTRRPSMMDSILQQQIPQISQSFRRLIESRGVDLSVFSDLDNFFTYLTPEIASTIFTPDEMEILLQERERQYQYLNQAETTFRRRYGINRPSDYIEEYNVPKDALEKIRNANIKIEFMNRAWEELLEGQRDVLSRMDTSQLRKYLKNNLKERGIGESFDLGILDDKGMLIPISSLIDSSRLVSNGIQARLFPSDILGKENYLVVHFPTKKAYIFRQIWLPVLSSLLFIGIVIFCFIYAIKVIIRQKKLSDIKNDFINNMTHEFKTPIATVSLAVEALQDPELLNQESFRKRYLSIIKDENTRLGSQVEKVLQSATLDKKDFKLKLEKVNMDDILENARQHIGLQVENKGGKIELLSELKEPYLEADSFHISHIINNLLDNAIKYAKDKPNIEIKSWDQNGSLFVSVKDNGIGMSKESVKKIFDKFYRVPTGNLHDVKGFGLGLAYVKTMTEAHKGEITVNSEPGKGSIFTLKLPKKQ</sequence>
<evidence type="ECO:0000256" key="6">
    <source>
        <dbReference type="ARBA" id="ARBA00022679"/>
    </source>
</evidence>
<dbReference type="PANTHER" id="PTHR43547">
    <property type="entry name" value="TWO-COMPONENT HISTIDINE KINASE"/>
    <property type="match status" value="1"/>
</dbReference>
<dbReference type="Pfam" id="PF00512">
    <property type="entry name" value="HisKA"/>
    <property type="match status" value="1"/>
</dbReference>
<dbReference type="Gene3D" id="3.30.565.10">
    <property type="entry name" value="Histidine kinase-like ATPase, C-terminal domain"/>
    <property type="match status" value="1"/>
</dbReference>
<comment type="subcellular location">
    <subcellularLocation>
        <location evidence="2">Cell membrane</location>
    </subcellularLocation>
</comment>
<dbReference type="RefSeq" id="WP_084118933.1">
    <property type="nucleotide sequence ID" value="NZ_LT838813.1"/>
</dbReference>
<dbReference type="InterPro" id="IPR004358">
    <property type="entry name" value="Sig_transdc_His_kin-like_C"/>
</dbReference>
<dbReference type="STRING" id="758820.SAMN00777080_0628"/>
<feature type="transmembrane region" description="Helical" evidence="12">
    <location>
        <begin position="310"/>
        <end position="332"/>
    </location>
</feature>
<evidence type="ECO:0000256" key="11">
    <source>
        <dbReference type="ARBA" id="ARBA00023136"/>
    </source>
</evidence>
<keyword evidence="6" id="KW-0808">Transferase</keyword>
<evidence type="ECO:0000256" key="7">
    <source>
        <dbReference type="ARBA" id="ARBA00022741"/>
    </source>
</evidence>
<keyword evidence="5" id="KW-0597">Phosphoprotein</keyword>
<dbReference type="AlphaFoldDB" id="A0A1W2GZP3"/>
<keyword evidence="12" id="KW-1133">Transmembrane helix</keyword>
<dbReference type="SMART" id="SM00387">
    <property type="entry name" value="HATPase_c"/>
    <property type="match status" value="1"/>
</dbReference>
<dbReference type="InterPro" id="IPR005467">
    <property type="entry name" value="His_kinase_dom"/>
</dbReference>
<keyword evidence="8 14" id="KW-0418">Kinase</keyword>
<evidence type="ECO:0000313" key="14">
    <source>
        <dbReference type="EMBL" id="SMD42091.1"/>
    </source>
</evidence>
<dbReference type="Proteomes" id="UP000192333">
    <property type="component" value="Chromosome I"/>
</dbReference>
<evidence type="ECO:0000256" key="1">
    <source>
        <dbReference type="ARBA" id="ARBA00000085"/>
    </source>
</evidence>
<dbReference type="FunFam" id="3.30.565.10:FF:000023">
    <property type="entry name" value="PAS domain-containing sensor histidine kinase"/>
    <property type="match status" value="1"/>
</dbReference>
<dbReference type="InterPro" id="IPR003661">
    <property type="entry name" value="HisK_dim/P_dom"/>
</dbReference>
<dbReference type="GO" id="GO:0000155">
    <property type="term" value="F:phosphorelay sensor kinase activity"/>
    <property type="evidence" value="ECO:0007669"/>
    <property type="project" value="InterPro"/>
</dbReference>
<dbReference type="InterPro" id="IPR003594">
    <property type="entry name" value="HATPase_dom"/>
</dbReference>
<protein>
    <recommendedName>
        <fullName evidence="3">histidine kinase</fullName>
        <ecNumber evidence="3">2.7.13.3</ecNumber>
    </recommendedName>
</protein>
<keyword evidence="4" id="KW-1003">Cell membrane</keyword>
<dbReference type="Gene3D" id="1.10.287.130">
    <property type="match status" value="1"/>
</dbReference>
<organism evidence="14 15">
    <name type="scientific">Aquiflexum balticum DSM 16537</name>
    <dbReference type="NCBI Taxonomy" id="758820"/>
    <lineage>
        <taxon>Bacteria</taxon>
        <taxon>Pseudomonadati</taxon>
        <taxon>Bacteroidota</taxon>
        <taxon>Cytophagia</taxon>
        <taxon>Cytophagales</taxon>
        <taxon>Cyclobacteriaceae</taxon>
        <taxon>Aquiflexum</taxon>
    </lineage>
</organism>
<dbReference type="PRINTS" id="PR00344">
    <property type="entry name" value="BCTRLSENSOR"/>
</dbReference>
<gene>
    <name evidence="14" type="ORF">SAMN00777080_0628</name>
</gene>
<evidence type="ECO:0000256" key="5">
    <source>
        <dbReference type="ARBA" id="ARBA00022553"/>
    </source>
</evidence>
<evidence type="ECO:0000256" key="3">
    <source>
        <dbReference type="ARBA" id="ARBA00012438"/>
    </source>
</evidence>
<dbReference type="CDD" id="cd00075">
    <property type="entry name" value="HATPase"/>
    <property type="match status" value="1"/>
</dbReference>
<comment type="catalytic activity">
    <reaction evidence="1">
        <text>ATP + protein L-histidine = ADP + protein N-phospho-L-histidine.</text>
        <dbReference type="EC" id="2.7.13.3"/>
    </reaction>
</comment>
<evidence type="ECO:0000256" key="4">
    <source>
        <dbReference type="ARBA" id="ARBA00022475"/>
    </source>
</evidence>
<evidence type="ECO:0000256" key="10">
    <source>
        <dbReference type="ARBA" id="ARBA00023012"/>
    </source>
</evidence>
<evidence type="ECO:0000259" key="13">
    <source>
        <dbReference type="PROSITE" id="PS50109"/>
    </source>
</evidence>
<dbReference type="GO" id="GO:0005886">
    <property type="term" value="C:plasma membrane"/>
    <property type="evidence" value="ECO:0007669"/>
    <property type="project" value="UniProtKB-SubCell"/>
</dbReference>
<reference evidence="15" key="1">
    <citation type="submission" date="2017-04" db="EMBL/GenBank/DDBJ databases">
        <authorList>
            <person name="Varghese N."/>
            <person name="Submissions S."/>
        </authorList>
    </citation>
    <scope>NUCLEOTIDE SEQUENCE [LARGE SCALE GENOMIC DNA]</scope>
    <source>
        <strain evidence="15">DSM 16537</strain>
    </source>
</reference>
<evidence type="ECO:0000313" key="15">
    <source>
        <dbReference type="Proteomes" id="UP000192333"/>
    </source>
</evidence>
<keyword evidence="11 12" id="KW-0472">Membrane</keyword>
<dbReference type="GO" id="GO:0005524">
    <property type="term" value="F:ATP binding"/>
    <property type="evidence" value="ECO:0007669"/>
    <property type="project" value="UniProtKB-KW"/>
</dbReference>
<dbReference type="InterPro" id="IPR036890">
    <property type="entry name" value="HATPase_C_sf"/>
</dbReference>
<keyword evidence="12" id="KW-0812">Transmembrane</keyword>
<proteinExistence type="predicted"/>
<dbReference type="CDD" id="cd00082">
    <property type="entry name" value="HisKA"/>
    <property type="match status" value="1"/>
</dbReference>
<feature type="domain" description="Histidine kinase" evidence="13">
    <location>
        <begin position="351"/>
        <end position="570"/>
    </location>
</feature>
<dbReference type="Pfam" id="PF02518">
    <property type="entry name" value="HATPase_c"/>
    <property type="match status" value="1"/>
</dbReference>
<keyword evidence="10" id="KW-0902">Two-component regulatory system</keyword>
<dbReference type="SUPFAM" id="SSF55874">
    <property type="entry name" value="ATPase domain of HSP90 chaperone/DNA topoisomerase II/histidine kinase"/>
    <property type="match status" value="1"/>
</dbReference>
<feature type="transmembrane region" description="Helical" evidence="12">
    <location>
        <begin position="7"/>
        <end position="27"/>
    </location>
</feature>
<keyword evidence="9" id="KW-0067">ATP-binding</keyword>
<evidence type="ECO:0000256" key="2">
    <source>
        <dbReference type="ARBA" id="ARBA00004236"/>
    </source>
</evidence>